<feature type="compositionally biased region" description="Pro residues" evidence="2">
    <location>
        <begin position="593"/>
        <end position="603"/>
    </location>
</feature>
<proteinExistence type="predicted"/>
<protein>
    <submittedName>
        <fullName evidence="3">Uncharacterized protein</fullName>
    </submittedName>
</protein>
<feature type="coiled-coil region" evidence="1">
    <location>
        <begin position="397"/>
        <end position="424"/>
    </location>
</feature>
<evidence type="ECO:0000313" key="3">
    <source>
        <dbReference type="EMBL" id="KAF7190013.1"/>
    </source>
</evidence>
<dbReference type="Proteomes" id="UP000660729">
    <property type="component" value="Unassembled WGS sequence"/>
</dbReference>
<reference evidence="3" key="1">
    <citation type="submission" date="2020-04" db="EMBL/GenBank/DDBJ databases">
        <title>Draft genome resource of the tomato pathogen Pseudocercospora fuligena.</title>
        <authorList>
            <person name="Zaccaron A."/>
        </authorList>
    </citation>
    <scope>NUCLEOTIDE SEQUENCE</scope>
    <source>
        <strain evidence="3">PF001</strain>
    </source>
</reference>
<accession>A0A8H6RFJ0</accession>
<evidence type="ECO:0000256" key="1">
    <source>
        <dbReference type="SAM" id="Coils"/>
    </source>
</evidence>
<feature type="compositionally biased region" description="Polar residues" evidence="2">
    <location>
        <begin position="463"/>
        <end position="472"/>
    </location>
</feature>
<organism evidence="3 4">
    <name type="scientific">Pseudocercospora fuligena</name>
    <dbReference type="NCBI Taxonomy" id="685502"/>
    <lineage>
        <taxon>Eukaryota</taxon>
        <taxon>Fungi</taxon>
        <taxon>Dikarya</taxon>
        <taxon>Ascomycota</taxon>
        <taxon>Pezizomycotina</taxon>
        <taxon>Dothideomycetes</taxon>
        <taxon>Dothideomycetidae</taxon>
        <taxon>Mycosphaerellales</taxon>
        <taxon>Mycosphaerellaceae</taxon>
        <taxon>Pseudocercospora</taxon>
    </lineage>
</organism>
<gene>
    <name evidence="3" type="ORF">HII31_08344</name>
</gene>
<feature type="compositionally biased region" description="Basic and acidic residues" evidence="2">
    <location>
        <begin position="534"/>
        <end position="546"/>
    </location>
</feature>
<keyword evidence="4" id="KW-1185">Reference proteome</keyword>
<evidence type="ECO:0000313" key="4">
    <source>
        <dbReference type="Proteomes" id="UP000660729"/>
    </source>
</evidence>
<dbReference type="EMBL" id="JABCIY010000175">
    <property type="protein sequence ID" value="KAF7190013.1"/>
    <property type="molecule type" value="Genomic_DNA"/>
</dbReference>
<feature type="region of interest" description="Disordered" evidence="2">
    <location>
        <begin position="514"/>
        <end position="546"/>
    </location>
</feature>
<keyword evidence="1" id="KW-0175">Coiled coil</keyword>
<feature type="region of interest" description="Disordered" evidence="2">
    <location>
        <begin position="450"/>
        <end position="502"/>
    </location>
</feature>
<feature type="compositionally biased region" description="Acidic residues" evidence="2">
    <location>
        <begin position="645"/>
        <end position="654"/>
    </location>
</feature>
<dbReference type="OrthoDB" id="3644453at2759"/>
<sequence length="654" mass="74437">MDENDFQRELVQLKTRVSQMVASFSRAAPTLPPPASSSDVFLDHLQDVKDRLQTMQDSLNQTNARHNCTSNTGYNLNAVMPTDSAIHVPHNSLTLPSGPLFWQLFTSLRTDVRSLHTRVADLEQNFSDLEDRVDRIDPAQITPAGSDASHLQWEHSCVQPSSNFGFDWQTSILENDSNTWHPGHMQRPSELDTTFAGSNDLYEIPACDMLPESNSFVDHVRSAPIEGVAFRDREIAQLEDLMREKDIELARQHAKGASYDAKINELETRLAEKESAIATYPDMLSQAHSEVDGFRASYQEKETELTDWITKHDRVRQSCTQKRNQLMHADYQIEHIQRSMYDLQRRKQAEIEDMITRKDDEMRKLKDFCDSKDAVVYRQEEIIARGATLLQERDEEIGMLSRQLQVIKDDLENEQRQKERFSRLFDERGEVISQLRTALNQALTPKPILGKCEDDNNAPEIASQRSRNSENLYSPFATTGLEAHTPRSQRWTPKAIAGLPKLPHEERRAVSWEMGRSADAQTFGRPSPLGRTSRKGDDAAELHKKDLRRSDSLKLLQRLALAEEGTPSKSSSDSQPSSSKRHRLPLEDLSSRPPLPAPLPLPPRRLSSVADLSRSAESHKPVSKHQSMQELSTRRRLHSLQAYVEEGEESIGER</sequence>
<comment type="caution">
    <text evidence="3">The sequence shown here is derived from an EMBL/GenBank/DDBJ whole genome shotgun (WGS) entry which is preliminary data.</text>
</comment>
<feature type="region of interest" description="Disordered" evidence="2">
    <location>
        <begin position="561"/>
        <end position="654"/>
    </location>
</feature>
<name>A0A8H6RFJ0_9PEZI</name>
<dbReference type="AlphaFoldDB" id="A0A8H6RFJ0"/>
<evidence type="ECO:0000256" key="2">
    <source>
        <dbReference type="SAM" id="MobiDB-lite"/>
    </source>
</evidence>
<feature type="compositionally biased region" description="Low complexity" evidence="2">
    <location>
        <begin position="567"/>
        <end position="578"/>
    </location>
</feature>